<feature type="chain" id="PRO_5046117053" evidence="1">
    <location>
        <begin position="42"/>
        <end position="179"/>
    </location>
</feature>
<gene>
    <name evidence="2" type="ORF">NFI95_09135</name>
</gene>
<evidence type="ECO:0000313" key="2">
    <source>
        <dbReference type="EMBL" id="MCQ8278614.1"/>
    </source>
</evidence>
<evidence type="ECO:0000313" key="3">
    <source>
        <dbReference type="Proteomes" id="UP001524587"/>
    </source>
</evidence>
<protein>
    <submittedName>
        <fullName evidence="2">DUF2141 domain-containing protein</fullName>
    </submittedName>
</protein>
<reference evidence="2 3" key="1">
    <citation type="submission" date="2022-06" db="EMBL/GenBank/DDBJ databases">
        <title>Endosaccharibacter gen. nov., sp. nov., endophytic bacteria isolated from sugarcane.</title>
        <authorList>
            <person name="Pitiwittayakul N."/>
            <person name="Yukphan P."/>
            <person name="Charoenyingcharoen P."/>
            <person name="Tanasupawat S."/>
        </authorList>
    </citation>
    <scope>NUCLEOTIDE SEQUENCE [LARGE SCALE GENOMIC DNA]</scope>
    <source>
        <strain evidence="2 3">KSS8</strain>
    </source>
</reference>
<dbReference type="Proteomes" id="UP001524587">
    <property type="component" value="Unassembled WGS sequence"/>
</dbReference>
<sequence length="179" mass="19305">MAERTMPSRRGRTIGFLWPLRQRAALAAVLLGVFAAAPALAADPETARPCTGPDDPGRPRILAEVTGAHSTAGNITYTLYGDDPARFLKHKGSIALERVALTSRSALGCFVVSRPGIYAVAVYHDENNNHRFDRSMIGLPEEGYGFSRNAPIFMAPPSFDSVRFQAGPGDTSVSIALRY</sequence>
<proteinExistence type="predicted"/>
<dbReference type="InterPro" id="IPR018673">
    <property type="entry name" value="DUF2141"/>
</dbReference>
<dbReference type="RefSeq" id="WP_422864096.1">
    <property type="nucleotide sequence ID" value="NZ_JAMSKV010000007.1"/>
</dbReference>
<dbReference type="Pfam" id="PF09912">
    <property type="entry name" value="DUF2141"/>
    <property type="match status" value="1"/>
</dbReference>
<keyword evidence="1" id="KW-0732">Signal</keyword>
<accession>A0ABT1W6W4</accession>
<comment type="caution">
    <text evidence="2">The sequence shown here is derived from an EMBL/GenBank/DDBJ whole genome shotgun (WGS) entry which is preliminary data.</text>
</comment>
<dbReference type="EMBL" id="JAMSKV010000007">
    <property type="protein sequence ID" value="MCQ8278614.1"/>
    <property type="molecule type" value="Genomic_DNA"/>
</dbReference>
<name>A0ABT1W6W4_9PROT</name>
<feature type="signal peptide" evidence="1">
    <location>
        <begin position="1"/>
        <end position="41"/>
    </location>
</feature>
<evidence type="ECO:0000256" key="1">
    <source>
        <dbReference type="SAM" id="SignalP"/>
    </source>
</evidence>
<keyword evidence="3" id="KW-1185">Reference proteome</keyword>
<organism evidence="2 3">
    <name type="scientific">Endosaccharibacter trunci</name>
    <dbReference type="NCBI Taxonomy" id="2812733"/>
    <lineage>
        <taxon>Bacteria</taxon>
        <taxon>Pseudomonadati</taxon>
        <taxon>Pseudomonadota</taxon>
        <taxon>Alphaproteobacteria</taxon>
        <taxon>Acetobacterales</taxon>
        <taxon>Acetobacteraceae</taxon>
        <taxon>Endosaccharibacter</taxon>
    </lineage>
</organism>